<reference evidence="1 2" key="1">
    <citation type="submission" date="2017-04" db="EMBL/GenBank/DDBJ databases">
        <authorList>
            <person name="Afonso C.L."/>
            <person name="Miller P.J."/>
            <person name="Scott M.A."/>
            <person name="Spackman E."/>
            <person name="Goraichik I."/>
            <person name="Dimitrov K.M."/>
            <person name="Suarez D.L."/>
            <person name="Swayne D.E."/>
        </authorList>
    </citation>
    <scope>NUCLEOTIDE SEQUENCE [LARGE SCALE GENOMIC DNA]</scope>
    <source>
        <strain evidence="1 2">DSM 22418</strain>
    </source>
</reference>
<keyword evidence="2" id="KW-1185">Reference proteome</keyword>
<organism evidence="1 2">
    <name type="scientific">Sphingobacterium psychroaquaticum</name>
    <dbReference type="NCBI Taxonomy" id="561061"/>
    <lineage>
        <taxon>Bacteria</taxon>
        <taxon>Pseudomonadati</taxon>
        <taxon>Bacteroidota</taxon>
        <taxon>Sphingobacteriia</taxon>
        <taxon>Sphingobacteriales</taxon>
        <taxon>Sphingobacteriaceae</taxon>
        <taxon>Sphingobacterium</taxon>
    </lineage>
</organism>
<dbReference type="InterPro" id="IPR036390">
    <property type="entry name" value="WH_DNA-bd_sf"/>
</dbReference>
<dbReference type="OrthoDB" id="155998at2"/>
<dbReference type="Gene3D" id="1.10.10.10">
    <property type="entry name" value="Winged helix-like DNA-binding domain superfamily/Winged helix DNA-binding domain"/>
    <property type="match status" value="1"/>
</dbReference>
<dbReference type="Proteomes" id="UP000192980">
    <property type="component" value="Unassembled WGS sequence"/>
</dbReference>
<accession>A0A1X7JK79</accession>
<dbReference type="InterPro" id="IPR036388">
    <property type="entry name" value="WH-like_DNA-bd_sf"/>
</dbReference>
<dbReference type="STRING" id="561061.SAMN05660862_1825"/>
<evidence type="ECO:0000313" key="2">
    <source>
        <dbReference type="Proteomes" id="UP000192980"/>
    </source>
</evidence>
<evidence type="ECO:0000313" key="1">
    <source>
        <dbReference type="EMBL" id="SMG28579.1"/>
    </source>
</evidence>
<dbReference type="EMBL" id="FXAU01000003">
    <property type="protein sequence ID" value="SMG28579.1"/>
    <property type="molecule type" value="Genomic_DNA"/>
</dbReference>
<proteinExistence type="predicted"/>
<gene>
    <name evidence="1" type="ORF">SAMN05660862_1825</name>
</gene>
<dbReference type="AlphaFoldDB" id="A0A1X7JK79"/>
<name>A0A1X7JK79_9SPHI</name>
<dbReference type="SUPFAM" id="SSF46785">
    <property type="entry name" value="Winged helix' DNA-binding domain"/>
    <property type="match status" value="1"/>
</dbReference>
<sequence>MTLQKEKKDNTDRILMIIKMKRHTPLAVIAHDLGITKEGARQHLIKLTDAGLVAIQHKREGVGRPTAYYTLTDAGLARFPDTHAQVTVGLLQSVKRLLGDNALDLLISDREKQHYTRYAAALENKQHIEERLQVLASLRSEEGYMAEWSQDGQTYYFTENHCPICAAAIECQGFCRAELSNFQQLLGPDYEVSRIQHILQDGTRCVYQLKKNNK</sequence>
<protein>
    <submittedName>
        <fullName evidence="1">Predicted transcriptional regulator, ArsR family</fullName>
    </submittedName>
</protein>
<dbReference type="RefSeq" id="WP_085472592.1">
    <property type="nucleotide sequence ID" value="NZ_FXAU01000003.1"/>
</dbReference>